<evidence type="ECO:0000256" key="2">
    <source>
        <dbReference type="ARBA" id="ARBA00012513"/>
    </source>
</evidence>
<dbReference type="PANTHER" id="PTHR22983:SF6">
    <property type="entry name" value="SERINE_THREONINE-PROTEIN KINASE 36"/>
    <property type="match status" value="1"/>
</dbReference>
<evidence type="ECO:0000256" key="14">
    <source>
        <dbReference type="SAM" id="Coils"/>
    </source>
</evidence>
<dbReference type="InterPro" id="IPR000719">
    <property type="entry name" value="Prot_kinase_dom"/>
</dbReference>
<dbReference type="InterPro" id="IPR017441">
    <property type="entry name" value="Protein_kinase_ATP_BS"/>
</dbReference>
<dbReference type="EC" id="2.7.11.1" evidence="2"/>
<organism evidence="19 21">
    <name type="scientific">Adineta steineri</name>
    <dbReference type="NCBI Taxonomy" id="433720"/>
    <lineage>
        <taxon>Eukaryota</taxon>
        <taxon>Metazoa</taxon>
        <taxon>Spiralia</taxon>
        <taxon>Gnathifera</taxon>
        <taxon>Rotifera</taxon>
        <taxon>Eurotatoria</taxon>
        <taxon>Bdelloidea</taxon>
        <taxon>Adinetida</taxon>
        <taxon>Adinetidae</taxon>
        <taxon>Adineta</taxon>
    </lineage>
</organism>
<evidence type="ECO:0000256" key="1">
    <source>
        <dbReference type="ARBA" id="ARBA00004245"/>
    </source>
</evidence>
<dbReference type="InterPro" id="IPR011009">
    <property type="entry name" value="Kinase-like_dom_sf"/>
</dbReference>
<dbReference type="PROSITE" id="PS50077">
    <property type="entry name" value="HEAT_REPEAT"/>
    <property type="match status" value="1"/>
</dbReference>
<evidence type="ECO:0000256" key="12">
    <source>
        <dbReference type="PROSITE-ProRule" id="PRU00103"/>
    </source>
</evidence>
<dbReference type="GO" id="GO:0007224">
    <property type="term" value="P:smoothened signaling pathway"/>
    <property type="evidence" value="ECO:0007669"/>
    <property type="project" value="TreeGrafter"/>
</dbReference>
<evidence type="ECO:0000256" key="7">
    <source>
        <dbReference type="ARBA" id="ARBA00022777"/>
    </source>
</evidence>
<evidence type="ECO:0000256" key="5">
    <source>
        <dbReference type="ARBA" id="ARBA00022679"/>
    </source>
</evidence>
<dbReference type="SUPFAM" id="SSF49879">
    <property type="entry name" value="SMAD/FHA domain"/>
    <property type="match status" value="1"/>
</dbReference>
<evidence type="ECO:0000256" key="6">
    <source>
        <dbReference type="ARBA" id="ARBA00022741"/>
    </source>
</evidence>
<protein>
    <recommendedName>
        <fullName evidence="2">non-specific serine/threonine protein kinase</fullName>
        <ecNumber evidence="2">2.7.11.1</ecNumber>
    </recommendedName>
</protein>
<reference evidence="19" key="1">
    <citation type="submission" date="2021-02" db="EMBL/GenBank/DDBJ databases">
        <authorList>
            <person name="Nowell W R."/>
        </authorList>
    </citation>
    <scope>NUCLEOTIDE SEQUENCE</scope>
</reference>
<feature type="coiled-coil region" evidence="14">
    <location>
        <begin position="367"/>
        <end position="394"/>
    </location>
</feature>
<keyword evidence="3" id="KW-0963">Cytoplasm</keyword>
<dbReference type="Proteomes" id="UP000663832">
    <property type="component" value="Unassembled WGS sequence"/>
</dbReference>
<feature type="repeat" description="HEAT" evidence="12">
    <location>
        <begin position="1160"/>
        <end position="1198"/>
    </location>
</feature>
<evidence type="ECO:0000256" key="9">
    <source>
        <dbReference type="ARBA" id="ARBA00023212"/>
    </source>
</evidence>
<dbReference type="PROSITE" id="PS50006">
    <property type="entry name" value="FHA_DOMAIN"/>
    <property type="match status" value="1"/>
</dbReference>
<dbReference type="OrthoDB" id="266718at2759"/>
<keyword evidence="6 13" id="KW-0547">Nucleotide-binding</keyword>
<dbReference type="InterPro" id="IPR011989">
    <property type="entry name" value="ARM-like"/>
</dbReference>
<dbReference type="GO" id="GO:0005524">
    <property type="term" value="F:ATP binding"/>
    <property type="evidence" value="ECO:0007669"/>
    <property type="project" value="UniProtKB-UniRule"/>
</dbReference>
<evidence type="ECO:0000313" key="21">
    <source>
        <dbReference type="Proteomes" id="UP000663877"/>
    </source>
</evidence>
<comment type="caution">
    <text evidence="19">The sequence shown here is derived from an EMBL/GenBank/DDBJ whole genome shotgun (WGS) entry which is preliminary data.</text>
</comment>
<comment type="subcellular location">
    <subcellularLocation>
        <location evidence="1">Cytoplasm</location>
        <location evidence="1">Cytoskeleton</location>
    </subcellularLocation>
</comment>
<dbReference type="GO" id="GO:0004674">
    <property type="term" value="F:protein serine/threonine kinase activity"/>
    <property type="evidence" value="ECO:0007669"/>
    <property type="project" value="UniProtKB-KW"/>
</dbReference>
<evidence type="ECO:0000313" key="18">
    <source>
        <dbReference type="EMBL" id="CAF0809949.1"/>
    </source>
</evidence>
<evidence type="ECO:0000256" key="10">
    <source>
        <dbReference type="ARBA" id="ARBA00047899"/>
    </source>
</evidence>
<evidence type="ECO:0000256" key="3">
    <source>
        <dbReference type="ARBA" id="ARBA00022490"/>
    </source>
</evidence>
<dbReference type="PROSITE" id="PS00108">
    <property type="entry name" value="PROTEIN_KINASE_ST"/>
    <property type="match status" value="1"/>
</dbReference>
<keyword evidence="9" id="KW-0206">Cytoskeleton</keyword>
<keyword evidence="20" id="KW-1185">Reference proteome</keyword>
<dbReference type="Pfam" id="PF00069">
    <property type="entry name" value="Pkinase"/>
    <property type="match status" value="1"/>
</dbReference>
<dbReference type="FunFam" id="1.10.510.10:FF:000292">
    <property type="entry name" value="Serine/threonine-protein kinase 36"/>
    <property type="match status" value="1"/>
</dbReference>
<comment type="catalytic activity">
    <reaction evidence="11">
        <text>L-seryl-[protein] + ATP = O-phospho-L-seryl-[protein] + ADP + H(+)</text>
        <dbReference type="Rhea" id="RHEA:17989"/>
        <dbReference type="Rhea" id="RHEA-COMP:9863"/>
        <dbReference type="Rhea" id="RHEA-COMP:11604"/>
        <dbReference type="ChEBI" id="CHEBI:15378"/>
        <dbReference type="ChEBI" id="CHEBI:29999"/>
        <dbReference type="ChEBI" id="CHEBI:30616"/>
        <dbReference type="ChEBI" id="CHEBI:83421"/>
        <dbReference type="ChEBI" id="CHEBI:456216"/>
        <dbReference type="EC" id="2.7.11.1"/>
    </reaction>
</comment>
<evidence type="ECO:0000256" key="8">
    <source>
        <dbReference type="ARBA" id="ARBA00022840"/>
    </source>
</evidence>
<dbReference type="EMBL" id="CAJNOM010000018">
    <property type="protein sequence ID" value="CAF0809949.1"/>
    <property type="molecule type" value="Genomic_DNA"/>
</dbReference>
<dbReference type="GO" id="GO:0005856">
    <property type="term" value="C:cytoskeleton"/>
    <property type="evidence" value="ECO:0007669"/>
    <property type="project" value="UniProtKB-SubCell"/>
</dbReference>
<dbReference type="PANTHER" id="PTHR22983">
    <property type="entry name" value="PROTEIN KINASE RELATED"/>
    <property type="match status" value="1"/>
</dbReference>
<keyword evidence="5" id="KW-0808">Transferase</keyword>
<feature type="region of interest" description="Disordered" evidence="15">
    <location>
        <begin position="280"/>
        <end position="343"/>
    </location>
</feature>
<dbReference type="InterPro" id="IPR008271">
    <property type="entry name" value="Ser/Thr_kinase_AS"/>
</dbReference>
<dbReference type="GO" id="GO:0005737">
    <property type="term" value="C:cytoplasm"/>
    <property type="evidence" value="ECO:0007669"/>
    <property type="project" value="UniProtKB-ARBA"/>
</dbReference>
<evidence type="ECO:0000259" key="16">
    <source>
        <dbReference type="PROSITE" id="PS50006"/>
    </source>
</evidence>
<dbReference type="InterPro" id="IPR021133">
    <property type="entry name" value="HEAT_type_2"/>
</dbReference>
<evidence type="ECO:0000256" key="4">
    <source>
        <dbReference type="ARBA" id="ARBA00022527"/>
    </source>
</evidence>
<dbReference type="InterPro" id="IPR000253">
    <property type="entry name" value="FHA_dom"/>
</dbReference>
<dbReference type="SUPFAM" id="SSF56112">
    <property type="entry name" value="Protein kinase-like (PK-like)"/>
    <property type="match status" value="2"/>
</dbReference>
<dbReference type="PROSITE" id="PS00107">
    <property type="entry name" value="PROTEIN_KINASE_ATP"/>
    <property type="match status" value="1"/>
</dbReference>
<dbReference type="SUPFAM" id="SSF48371">
    <property type="entry name" value="ARM repeat"/>
    <property type="match status" value="1"/>
</dbReference>
<dbReference type="Proteomes" id="UP000663877">
    <property type="component" value="Unassembled WGS sequence"/>
</dbReference>
<name>A0A813U235_9BILA</name>
<dbReference type="CDD" id="cd14002">
    <property type="entry name" value="STKc_STK36"/>
    <property type="match status" value="1"/>
</dbReference>
<feature type="compositionally biased region" description="Pro residues" evidence="15">
    <location>
        <begin position="333"/>
        <end position="343"/>
    </location>
</feature>
<dbReference type="Gene3D" id="1.25.10.10">
    <property type="entry name" value="Leucine-rich Repeat Variant"/>
    <property type="match status" value="1"/>
</dbReference>
<feature type="domain" description="FHA" evidence="16">
    <location>
        <begin position="1299"/>
        <end position="1332"/>
    </location>
</feature>
<feature type="domain" description="Protein kinase" evidence="17">
    <location>
        <begin position="1"/>
        <end position="250"/>
    </location>
</feature>
<evidence type="ECO:0000256" key="11">
    <source>
        <dbReference type="ARBA" id="ARBA00048679"/>
    </source>
</evidence>
<sequence length="1443" mass="165440">MIISLIGEGSFAKVYRGREKYTGRDVALKLISKLGKTEKDLNFLRREIDILRKMKHENIVEMLNSFETSNEIVVVTECGLADLYQLLEDDVSLPEDAVQKIACQLVSALYYLHSHRVLHRDMKPQNILIFPSGKVKLCDFGFARNMTMDTMVLTSIKGTPLYMCPELVGDKPYDHSADLWALGCILYEVYHGQPPFFTNSILHLVKMIAEEPVQWPKVMSPDMRSFLEGLLTKDSTHRLTWPDLLQHPFVRTGVKVPLLTESIIGPLTQPPTEEQRILKQQQIKAKGVSRGPSKLLSKFMPDEHRKDAPKSPGNKDKTPKKTKIPTPQKPEVKQPPPPPPPVEPIINHSALTVDSLTSQDDKFVSARDNLTTSRTTEEQEIEQYAEQIESMSNEQLIHLLQQPAFAQLFQTIQITVLSKLLECTLNGASFYRNMMKIIRFILQADIDPNYIILFTNTIHIPDLLLKHLKAVFDHSTIRKEPWFAHILYDILIVLRLWFELIIAYTLQQLDEDQCQFYLNMSHEFLELTSILLNIGSTLDYTICCEALMILIILCESYEDASPILCQAWYDPIRLDKCQIWSAIAQLITTNSRIENPNAEIYNETLMYTVATIAALTYPSQCLPDELLEAKIKVANSLALKLLDSNYAAFRDVWLGQFYTPKCCSNILKALYGMCLSTPRFTAFIFDGPFVSNELLSLIRGQITTEESDLDEVIELSIHISTVMIKQIILQYDNNTRIDLRNQPIVKEDRKLEKLQPITTHIAQLALTSQLLPQRAACALHLVYAISSGVKVVLNSDEYIDSLSTIFVQSECDFIVRFPFQHGLLDGLIMLIFYIIQIDPQKSIGTLIDSGLFYILWQQIRAAFHSLHPNGMNDEMSVVTTPDWILISRNGIHQLLQLTLELFLQRMHKCLSLLIQSESVMFETLSMMLSKEFIEQLDINSTNVLTTEVVTLTCNIFMFPFSIETSETFLERTLELCQRYDIIQKLLWVTMTHLPIDRIEVPIGLIAQLSYYQESSRKTISQMLMEDVQLCQFYANVLYGSNDSEFILCDVFFTFTNLIKTTDSVVSSLSDVLSGPQNDFDILKRALSGSNLTKAKCCFLMGHMTKSSRTFCTVLKTHPDVLDQLRQCCFEDDSHVRKMAFFVLGNFISTNEILYEYVDELTPFLVQALNDTISKIRSHAVNTLGFLARYRRSERLINFKVPEKLLDVACHDTHVIVQEFALRVLKQMLKHERAKEILQECNATDKLSNLLSNLCIQMENNQYSEVDGLVDECEELLKPNECDIILDSKELRQHEYFIHLSSKHFIIECLDNGRSIFFRDVSRNGCYIDGELIHHSKILLQNSEHIISLALQENRAYKFIHLSGLKQIGPGLSKYLYREVSIHGSVDVYHEKTDLFVEMEYAADGGALLDRIHKTYIMDEDECKLIFYQIGCALEYLHRLKIVK</sequence>
<evidence type="ECO:0000259" key="17">
    <source>
        <dbReference type="PROSITE" id="PS50011"/>
    </source>
</evidence>
<dbReference type="InterPro" id="IPR008984">
    <property type="entry name" value="SMAD_FHA_dom_sf"/>
</dbReference>
<evidence type="ECO:0000256" key="15">
    <source>
        <dbReference type="SAM" id="MobiDB-lite"/>
    </source>
</evidence>
<feature type="binding site" evidence="13">
    <location>
        <position position="29"/>
    </location>
    <ligand>
        <name>ATP</name>
        <dbReference type="ChEBI" id="CHEBI:30616"/>
    </ligand>
</feature>
<dbReference type="InterPro" id="IPR016024">
    <property type="entry name" value="ARM-type_fold"/>
</dbReference>
<keyword evidence="14" id="KW-0175">Coiled coil</keyword>
<proteinExistence type="predicted"/>
<gene>
    <name evidence="19" type="ORF">BJG266_LOCUS6198</name>
    <name evidence="18" type="ORF">QVE165_LOCUS4681</name>
</gene>
<dbReference type="PROSITE" id="PS50011">
    <property type="entry name" value="PROTEIN_KINASE_DOM"/>
    <property type="match status" value="1"/>
</dbReference>
<keyword evidence="7" id="KW-0418">Kinase</keyword>
<keyword evidence="8 13" id="KW-0067">ATP-binding</keyword>
<dbReference type="Gene3D" id="1.10.510.10">
    <property type="entry name" value="Transferase(Phosphotransferase) domain 1"/>
    <property type="match status" value="2"/>
</dbReference>
<evidence type="ECO:0000256" key="13">
    <source>
        <dbReference type="PROSITE-ProRule" id="PRU10141"/>
    </source>
</evidence>
<evidence type="ECO:0000313" key="20">
    <source>
        <dbReference type="Proteomes" id="UP000663832"/>
    </source>
</evidence>
<dbReference type="Pfam" id="PF00498">
    <property type="entry name" value="FHA"/>
    <property type="match status" value="1"/>
</dbReference>
<evidence type="ECO:0000313" key="19">
    <source>
        <dbReference type="EMBL" id="CAF0819824.1"/>
    </source>
</evidence>
<dbReference type="EMBL" id="CAJNOI010000017">
    <property type="protein sequence ID" value="CAF0819824.1"/>
    <property type="molecule type" value="Genomic_DNA"/>
</dbReference>
<feature type="compositionally biased region" description="Basic and acidic residues" evidence="15">
    <location>
        <begin position="300"/>
        <end position="319"/>
    </location>
</feature>
<dbReference type="Gene3D" id="2.60.200.20">
    <property type="match status" value="1"/>
</dbReference>
<dbReference type="SMART" id="SM00220">
    <property type="entry name" value="S_TKc"/>
    <property type="match status" value="1"/>
</dbReference>
<accession>A0A813U235</accession>
<keyword evidence="4" id="KW-0723">Serine/threonine-protein kinase</keyword>
<comment type="catalytic activity">
    <reaction evidence="10">
        <text>L-threonyl-[protein] + ATP = O-phospho-L-threonyl-[protein] + ADP + H(+)</text>
        <dbReference type="Rhea" id="RHEA:46608"/>
        <dbReference type="Rhea" id="RHEA-COMP:11060"/>
        <dbReference type="Rhea" id="RHEA-COMP:11605"/>
        <dbReference type="ChEBI" id="CHEBI:15378"/>
        <dbReference type="ChEBI" id="CHEBI:30013"/>
        <dbReference type="ChEBI" id="CHEBI:30616"/>
        <dbReference type="ChEBI" id="CHEBI:61977"/>
        <dbReference type="ChEBI" id="CHEBI:456216"/>
        <dbReference type="EC" id="2.7.11.1"/>
    </reaction>
</comment>